<protein>
    <submittedName>
        <fullName evidence="1">Uncharacterized protein</fullName>
    </submittedName>
</protein>
<sequence>MHNFAVRQKWSIKSPTPTTAKVIIGRIESRADKRVIHVSIVEIPNPLTTVAEPFSIDHVPFDERALANSVDRLVSSDANPAPDFEGGYNRWHSDASAGVFDLDVSRVIAAFLEVVLKRRA</sequence>
<evidence type="ECO:0000313" key="2">
    <source>
        <dbReference type="Proteomes" id="UP000321058"/>
    </source>
</evidence>
<dbReference type="RefSeq" id="WP_147156940.1">
    <property type="nucleotide sequence ID" value="NZ_BKAJ01000244.1"/>
</dbReference>
<dbReference type="EMBL" id="BKAJ01000244">
    <property type="protein sequence ID" value="GEP61661.1"/>
    <property type="molecule type" value="Genomic_DNA"/>
</dbReference>
<dbReference type="AlphaFoldDB" id="A0A512NRT7"/>
<keyword evidence="2" id="KW-1185">Reference proteome</keyword>
<reference evidence="1 2" key="1">
    <citation type="submission" date="2019-07" db="EMBL/GenBank/DDBJ databases">
        <title>Whole genome shotgun sequence of Reyranella soli NBRC 108950.</title>
        <authorList>
            <person name="Hosoyama A."/>
            <person name="Uohara A."/>
            <person name="Ohji S."/>
            <person name="Ichikawa N."/>
        </authorList>
    </citation>
    <scope>NUCLEOTIDE SEQUENCE [LARGE SCALE GENOMIC DNA]</scope>
    <source>
        <strain evidence="1 2">NBRC 108950</strain>
    </source>
</reference>
<dbReference type="Gene3D" id="3.90.70.190">
    <property type="entry name" value="Domain of unknown function (DUF5086)"/>
    <property type="match status" value="1"/>
</dbReference>
<comment type="caution">
    <text evidence="1">The sequence shown here is derived from an EMBL/GenBank/DDBJ whole genome shotgun (WGS) entry which is preliminary data.</text>
</comment>
<dbReference type="Proteomes" id="UP000321058">
    <property type="component" value="Unassembled WGS sequence"/>
</dbReference>
<evidence type="ECO:0000313" key="1">
    <source>
        <dbReference type="EMBL" id="GEP61661.1"/>
    </source>
</evidence>
<proteinExistence type="predicted"/>
<accession>A0A512NRT7</accession>
<name>A0A512NRT7_9HYPH</name>
<dbReference type="InterPro" id="IPR044935">
    <property type="entry name" value="DUF5086_sf"/>
</dbReference>
<organism evidence="1 2">
    <name type="scientific">Reyranella soli</name>
    <dbReference type="NCBI Taxonomy" id="1230389"/>
    <lineage>
        <taxon>Bacteria</taxon>
        <taxon>Pseudomonadati</taxon>
        <taxon>Pseudomonadota</taxon>
        <taxon>Alphaproteobacteria</taxon>
        <taxon>Hyphomicrobiales</taxon>
        <taxon>Reyranellaceae</taxon>
        <taxon>Reyranella</taxon>
    </lineage>
</organism>
<gene>
    <name evidence="1" type="ORF">RSO01_88270</name>
</gene>
<dbReference type="OrthoDB" id="66828at2"/>